<feature type="transmembrane region" description="Helical" evidence="14">
    <location>
        <begin position="15"/>
        <end position="35"/>
    </location>
</feature>
<dbReference type="RefSeq" id="WP_264793566.1">
    <property type="nucleotide sequence ID" value="NZ_AP026867.1"/>
</dbReference>
<dbReference type="InterPro" id="IPR005265">
    <property type="entry name" value="HemJ-like"/>
</dbReference>
<comment type="pathway">
    <text evidence="2 14">Porphyrin-containing compound metabolism; protoporphyrin-IX biosynthesis; protoporphyrin-IX from protoporphyrinogen-IX: step 1/1.</text>
</comment>
<keyword evidence="7 14" id="KW-0812">Transmembrane</keyword>
<evidence type="ECO:0000256" key="9">
    <source>
        <dbReference type="ARBA" id="ARBA00022989"/>
    </source>
</evidence>
<dbReference type="AlphaFoldDB" id="A0A916DTE4"/>
<comment type="cofactor">
    <cofactor evidence="14">
        <name>heme b</name>
        <dbReference type="ChEBI" id="CHEBI:60344"/>
    </cofactor>
    <text evidence="14">Binds 1 heme b (iron(II)-protoporphyrin IX) group per subunit.</text>
</comment>
<dbReference type="GO" id="GO:0070818">
    <property type="term" value="F:protoporphyrinogen oxidase activity"/>
    <property type="evidence" value="ECO:0007669"/>
    <property type="project" value="UniProtKB-UniRule"/>
</dbReference>
<evidence type="ECO:0000256" key="4">
    <source>
        <dbReference type="ARBA" id="ARBA00017504"/>
    </source>
</evidence>
<comment type="subunit">
    <text evidence="14">Homodimer.</text>
</comment>
<feature type="transmembrane region" description="Helical" evidence="14">
    <location>
        <begin position="67"/>
        <end position="89"/>
    </location>
</feature>
<comment type="similarity">
    <text evidence="3 14">Belongs to the HemJ family.</text>
</comment>
<dbReference type="Pfam" id="PF03653">
    <property type="entry name" value="UPF0093"/>
    <property type="match status" value="1"/>
</dbReference>
<dbReference type="GO" id="GO:0046872">
    <property type="term" value="F:metal ion binding"/>
    <property type="evidence" value="ECO:0007669"/>
    <property type="project" value="UniProtKB-KW"/>
</dbReference>
<evidence type="ECO:0000256" key="2">
    <source>
        <dbReference type="ARBA" id="ARBA00005073"/>
    </source>
</evidence>
<name>A0A916DTE4_9BACT</name>
<comment type="subcellular location">
    <subcellularLocation>
        <location evidence="1 14">Cell membrane</location>
        <topology evidence="1 14">Multi-pass membrane protein</topology>
    </subcellularLocation>
</comment>
<feature type="transmembrane region" description="Helical" evidence="14">
    <location>
        <begin position="163"/>
        <end position="184"/>
    </location>
</feature>
<proteinExistence type="inferred from homology"/>
<feature type="transmembrane region" description="Helical" evidence="14">
    <location>
        <begin position="139"/>
        <end position="157"/>
    </location>
</feature>
<keyword evidence="5 14" id="KW-1003">Cell membrane</keyword>
<dbReference type="HAMAP" id="MF_02239">
    <property type="entry name" value="HemJ"/>
    <property type="match status" value="1"/>
</dbReference>
<evidence type="ECO:0000256" key="10">
    <source>
        <dbReference type="ARBA" id="ARBA00023002"/>
    </source>
</evidence>
<evidence type="ECO:0000256" key="14">
    <source>
        <dbReference type="HAMAP-Rule" id="MF_02239"/>
    </source>
</evidence>
<reference evidence="15" key="1">
    <citation type="submission" date="2022-09" db="EMBL/GenBank/DDBJ databases">
        <title>Aureispira anguillicida sp. nov., isolated from Leptocephalus of Japanese eel Anguilla japonica.</title>
        <authorList>
            <person name="Yuasa K."/>
            <person name="Mekata T."/>
            <person name="Ikunari K."/>
        </authorList>
    </citation>
    <scope>NUCLEOTIDE SEQUENCE</scope>
    <source>
        <strain evidence="15">EL160426</strain>
    </source>
</reference>
<comment type="function">
    <text evidence="14">Catalyzes the oxidation of protoporphyrinogen IX to protoporphyrin IX.</text>
</comment>
<evidence type="ECO:0000256" key="1">
    <source>
        <dbReference type="ARBA" id="ARBA00004651"/>
    </source>
</evidence>
<feature type="binding site" description="axial binding residue" evidence="14">
    <location>
        <position position="104"/>
    </location>
    <ligand>
        <name>heme</name>
        <dbReference type="ChEBI" id="CHEBI:30413"/>
    </ligand>
    <ligandPart>
        <name>Fe</name>
        <dbReference type="ChEBI" id="CHEBI:18248"/>
    </ligandPart>
</feature>
<evidence type="ECO:0000256" key="6">
    <source>
        <dbReference type="ARBA" id="ARBA00022617"/>
    </source>
</evidence>
<evidence type="ECO:0000256" key="13">
    <source>
        <dbReference type="ARBA" id="ARBA00048390"/>
    </source>
</evidence>
<evidence type="ECO:0000256" key="12">
    <source>
        <dbReference type="ARBA" id="ARBA00023136"/>
    </source>
</evidence>
<sequence length="193" mass="22768">MIYLDEIIKSPNTFFFFKALHIIGFVSWFAALFYLPRLFIYHTEAMDLEEPKRSILMEQMGIMERRLYHIIMTPALFLTFIGGFTMLFLRGWTWWTFNIWMHWKFGLILLLVGYHHYSKGIMKRLEKGEKVMTSTQFRLYNEVTTLFLAAIVLLAVYKNALEFMYALGGLVLFGIALGMGVKWYKKIREKSGG</sequence>
<keyword evidence="10 14" id="KW-0560">Oxidoreductase</keyword>
<feature type="transmembrane region" description="Helical" evidence="14">
    <location>
        <begin position="101"/>
        <end position="118"/>
    </location>
</feature>
<gene>
    <name evidence="15" type="ORF">AsAng_0032240</name>
</gene>
<evidence type="ECO:0000256" key="7">
    <source>
        <dbReference type="ARBA" id="ARBA00022692"/>
    </source>
</evidence>
<keyword evidence="6 14" id="KW-0349">Heme</keyword>
<comment type="catalytic activity">
    <reaction evidence="13 14">
        <text>protoporphyrinogen IX + 3 A = protoporphyrin IX + 3 AH2</text>
        <dbReference type="Rhea" id="RHEA:62000"/>
        <dbReference type="ChEBI" id="CHEBI:13193"/>
        <dbReference type="ChEBI" id="CHEBI:17499"/>
        <dbReference type="ChEBI" id="CHEBI:57306"/>
        <dbReference type="ChEBI" id="CHEBI:57307"/>
    </reaction>
</comment>
<dbReference type="KEGG" id="aup:AsAng_0032240"/>
<keyword evidence="12 14" id="KW-0472">Membrane</keyword>
<keyword evidence="8 14" id="KW-0479">Metal-binding</keyword>
<accession>A0A916DTE4</accession>
<keyword evidence="11 14" id="KW-0408">Iron</keyword>
<evidence type="ECO:0000256" key="5">
    <source>
        <dbReference type="ARBA" id="ARBA00022475"/>
    </source>
</evidence>
<evidence type="ECO:0000256" key="11">
    <source>
        <dbReference type="ARBA" id="ARBA00023004"/>
    </source>
</evidence>
<dbReference type="PANTHER" id="PTHR40255:SF1">
    <property type="entry name" value="PROTOPORPHYRINOGEN IX OXIDASE"/>
    <property type="match status" value="1"/>
</dbReference>
<evidence type="ECO:0000256" key="3">
    <source>
        <dbReference type="ARBA" id="ARBA00006501"/>
    </source>
</evidence>
<evidence type="ECO:0000313" key="16">
    <source>
        <dbReference type="Proteomes" id="UP001060919"/>
    </source>
</evidence>
<feature type="binding site" description="axial binding residue" evidence="14">
    <location>
        <position position="21"/>
    </location>
    <ligand>
        <name>heme</name>
        <dbReference type="ChEBI" id="CHEBI:30413"/>
    </ligand>
    <ligandPart>
        <name>Fe</name>
        <dbReference type="ChEBI" id="CHEBI:18248"/>
    </ligandPart>
</feature>
<dbReference type="Proteomes" id="UP001060919">
    <property type="component" value="Chromosome"/>
</dbReference>
<protein>
    <recommendedName>
        <fullName evidence="4 14">Protoporphyrinogen IX oxidase</fullName>
        <shortName evidence="14">PPO</shortName>
        <ecNumber evidence="14">1.3.99.-</ecNumber>
    </recommendedName>
</protein>
<dbReference type="GO" id="GO:0006782">
    <property type="term" value="P:protoporphyrinogen IX biosynthetic process"/>
    <property type="evidence" value="ECO:0007669"/>
    <property type="project" value="UniProtKB-UniRule"/>
</dbReference>
<evidence type="ECO:0000256" key="8">
    <source>
        <dbReference type="ARBA" id="ARBA00022723"/>
    </source>
</evidence>
<dbReference type="EMBL" id="AP026867">
    <property type="protein sequence ID" value="BDS12501.1"/>
    <property type="molecule type" value="Genomic_DNA"/>
</dbReference>
<evidence type="ECO:0000313" key="15">
    <source>
        <dbReference type="EMBL" id="BDS12501.1"/>
    </source>
</evidence>
<dbReference type="PANTHER" id="PTHR40255">
    <property type="entry name" value="UPF0093 MEMBRANE PROTEIN SLR1790"/>
    <property type="match status" value="1"/>
</dbReference>
<keyword evidence="16" id="KW-1185">Reference proteome</keyword>
<dbReference type="GO" id="GO:0005886">
    <property type="term" value="C:plasma membrane"/>
    <property type="evidence" value="ECO:0007669"/>
    <property type="project" value="UniProtKB-SubCell"/>
</dbReference>
<organism evidence="15 16">
    <name type="scientific">Aureispira anguillae</name>
    <dbReference type="NCBI Taxonomy" id="2864201"/>
    <lineage>
        <taxon>Bacteria</taxon>
        <taxon>Pseudomonadati</taxon>
        <taxon>Bacteroidota</taxon>
        <taxon>Saprospiria</taxon>
        <taxon>Saprospirales</taxon>
        <taxon>Saprospiraceae</taxon>
        <taxon>Aureispira</taxon>
    </lineage>
</organism>
<keyword evidence="9 14" id="KW-1133">Transmembrane helix</keyword>
<dbReference type="EC" id="1.3.99.-" evidence="14"/>